<dbReference type="SUPFAM" id="SSF46689">
    <property type="entry name" value="Homeodomain-like"/>
    <property type="match status" value="1"/>
</dbReference>
<dbReference type="EMBL" id="MTYJ01000203">
    <property type="protein sequence ID" value="OWA50781.1"/>
    <property type="molecule type" value="Genomic_DNA"/>
</dbReference>
<feature type="region of interest" description="Disordered" evidence="5">
    <location>
        <begin position="121"/>
        <end position="146"/>
    </location>
</feature>
<comment type="subcellular location">
    <subcellularLocation>
        <location evidence="1">Nucleus</location>
    </subcellularLocation>
</comment>
<dbReference type="InterPro" id="IPR036188">
    <property type="entry name" value="FAD/NAD-bd_sf"/>
</dbReference>
<dbReference type="InterPro" id="IPR009057">
    <property type="entry name" value="Homeodomain-like_sf"/>
</dbReference>
<dbReference type="Gene3D" id="3.50.50.60">
    <property type="entry name" value="FAD/NAD(P)-binding domain"/>
    <property type="match status" value="2"/>
</dbReference>
<dbReference type="SUPFAM" id="SSF54373">
    <property type="entry name" value="FAD-linked reductases, C-terminal domain"/>
    <property type="match status" value="1"/>
</dbReference>
<dbReference type="InterPro" id="IPR050281">
    <property type="entry name" value="Flavin_monoamine_oxidase"/>
</dbReference>
<feature type="coiled-coil region" evidence="4">
    <location>
        <begin position="542"/>
        <end position="569"/>
    </location>
</feature>
<evidence type="ECO:0000256" key="2">
    <source>
        <dbReference type="ARBA" id="ARBA00005995"/>
    </source>
</evidence>
<dbReference type="GO" id="GO:0050660">
    <property type="term" value="F:flavin adenine dinucleotide binding"/>
    <property type="evidence" value="ECO:0007669"/>
    <property type="project" value="TreeGrafter"/>
</dbReference>
<evidence type="ECO:0000256" key="1">
    <source>
        <dbReference type="ARBA" id="ARBA00004123"/>
    </source>
</evidence>
<dbReference type="InterPro" id="IPR036388">
    <property type="entry name" value="WH-like_DNA-bd_sf"/>
</dbReference>
<dbReference type="Gene3D" id="1.10.10.10">
    <property type="entry name" value="Winged helix-like DNA-binding domain superfamily/Winged helix DNA-binding domain"/>
    <property type="match status" value="1"/>
</dbReference>
<dbReference type="PANTHER" id="PTHR10742:SF386">
    <property type="entry name" value="LYSINE-SPECIFIC HISTONE DEMETHYLASE 1A"/>
    <property type="match status" value="1"/>
</dbReference>
<evidence type="ECO:0000313" key="7">
    <source>
        <dbReference type="EMBL" id="OWA50781.1"/>
    </source>
</evidence>
<name>A0A9X6RKK0_HYPEX</name>
<dbReference type="InterPro" id="IPR007526">
    <property type="entry name" value="SWIRM"/>
</dbReference>
<comment type="similarity">
    <text evidence="2">Belongs to the flavin monoamine oxidase family.</text>
</comment>
<keyword evidence="3" id="KW-0560">Oxidoreductase</keyword>
<evidence type="ECO:0000256" key="4">
    <source>
        <dbReference type="SAM" id="Coils"/>
    </source>
</evidence>
<evidence type="ECO:0000256" key="3">
    <source>
        <dbReference type="ARBA" id="ARBA00023002"/>
    </source>
</evidence>
<proteinExistence type="inferred from homology"/>
<dbReference type="PANTHER" id="PTHR10742">
    <property type="entry name" value="FLAVIN MONOAMINE OXIDASE"/>
    <property type="match status" value="1"/>
</dbReference>
<gene>
    <name evidence="7" type="ORF">BV898_15288</name>
</gene>
<evidence type="ECO:0000256" key="5">
    <source>
        <dbReference type="SAM" id="MobiDB-lite"/>
    </source>
</evidence>
<dbReference type="Gene3D" id="3.90.660.10">
    <property type="match status" value="1"/>
</dbReference>
<organism evidence="7 8">
    <name type="scientific">Hypsibius exemplaris</name>
    <name type="common">Freshwater tardigrade</name>
    <dbReference type="NCBI Taxonomy" id="2072580"/>
    <lineage>
        <taxon>Eukaryota</taxon>
        <taxon>Metazoa</taxon>
        <taxon>Ecdysozoa</taxon>
        <taxon>Tardigrada</taxon>
        <taxon>Eutardigrada</taxon>
        <taxon>Parachela</taxon>
        <taxon>Hypsibioidea</taxon>
        <taxon>Hypsibiidae</taxon>
        <taxon>Hypsibius</taxon>
    </lineage>
</organism>
<dbReference type="PROSITE" id="PS50934">
    <property type="entry name" value="SWIRM"/>
    <property type="match status" value="1"/>
</dbReference>
<reference evidence="8" key="1">
    <citation type="submission" date="2017-01" db="EMBL/GenBank/DDBJ databases">
        <title>Comparative genomics of anhydrobiosis in the tardigrade Hypsibius dujardini.</title>
        <authorList>
            <person name="Yoshida Y."/>
            <person name="Koutsovoulos G."/>
            <person name="Laetsch D."/>
            <person name="Stevens L."/>
            <person name="Kumar S."/>
            <person name="Horikawa D."/>
            <person name="Ishino K."/>
            <person name="Komine S."/>
            <person name="Tomita M."/>
            <person name="Blaxter M."/>
            <person name="Arakawa K."/>
        </authorList>
    </citation>
    <scope>NUCLEOTIDE SEQUENCE [LARGE SCALE GENOMIC DNA]</scope>
    <source>
        <strain evidence="8">Z151</strain>
    </source>
</reference>
<dbReference type="AlphaFoldDB" id="A0A9X6RKK0"/>
<dbReference type="Pfam" id="PF01593">
    <property type="entry name" value="Amino_oxidase"/>
    <property type="match status" value="1"/>
</dbReference>
<sequence length="892" mass="98374">MVFRKLSWRLSGRKTELWRGPAAVGLLLVCNWSEIVPPGQRDSNADRETEYRKSEKGARHSVFCLGKTEFRWSSTGPDLSQQANFNMASATEAIPVITASDSLTPVIKRARLAQENLPAALVTSPVPNGNSTPNGNSRPAPTTVRPRLQVPSTDVNVNTKVLRPAGVSPAIPSSSAIREFGRVGGLGEAESHYDRAVATISQLDKNVSEPPTHPIADSPQRAAFLSRLDPETLSLREEKHFPEVSEGSQGLKELHLELRNRVLQIWLRKPRQHLTVHTVLAALSQSDSAKALAYDQEHLVKIVKFLNRMCLINFGDFTIERPQPAVRQLKHVIVIGAGLAGLAAARQLRHFGMRVTVVEARNRVGGRVHTWSAGGQKVMMGETGAMLMTGVEGNPLHTILHGQMAAKLERVDVRCPVFGPNGQPISQDRDEVMEREFEMLVEQSPSYYRNFCPTVTGPPQGLSSAKATAPVTPIGLGTCVKELLELKELEVILSGNEKLSVQVEATKRLAHLYTTRMELHHKARSCVDEYRRYTRNGHRNAANRCKNRLADLRTQIKDTELEIQTAEALPSPAKFVRGTTEYVSPDDRSLLAWHMANYDFANAYPIEEISVEHWAQDEEYALPGGHLIVPGGLAQVTERLAAGLCVSYNQVVQTINCDKEGVKVGIRFSKTNGPVREVSADAVVCTLPLGVLKHADLNGTIRFSPPLPSDKLTAIRRLGHGVLNKVILTYPRKFWKARRTLFGSANGNADRRGEFFMFWGMYDQPVLVALISGKAAVELEAAADAEIVQRCTEVLQKIFGRSNVQAPKDYHVTRWGADEFSRGSYCSVPVGASGEDFDTLAEPVMVEGLPRLCFAGEHTMRRFSGTMHGALLSGFREATRISDYFGGTDNVY</sequence>
<dbReference type="GO" id="GO:0140682">
    <property type="term" value="F:FAD-dependent H3K4me/H3K4me3 demethylase activity"/>
    <property type="evidence" value="ECO:0007669"/>
    <property type="project" value="UniProtKB-ARBA"/>
</dbReference>
<dbReference type="OrthoDB" id="9982100at2759"/>
<comment type="caution">
    <text evidence="7">The sequence shown here is derived from an EMBL/GenBank/DDBJ whole genome shotgun (WGS) entry which is preliminary data.</text>
</comment>
<dbReference type="GO" id="GO:0005634">
    <property type="term" value="C:nucleus"/>
    <property type="evidence" value="ECO:0007669"/>
    <property type="project" value="UniProtKB-SubCell"/>
</dbReference>
<keyword evidence="4" id="KW-0175">Coiled coil</keyword>
<dbReference type="GO" id="GO:0003682">
    <property type="term" value="F:chromatin binding"/>
    <property type="evidence" value="ECO:0007669"/>
    <property type="project" value="TreeGrafter"/>
</dbReference>
<dbReference type="InterPro" id="IPR002937">
    <property type="entry name" value="Amino_oxidase"/>
</dbReference>
<dbReference type="Pfam" id="PF04433">
    <property type="entry name" value="SWIRM"/>
    <property type="match status" value="1"/>
</dbReference>
<dbReference type="Proteomes" id="UP000192578">
    <property type="component" value="Unassembled WGS sequence"/>
</dbReference>
<keyword evidence="8" id="KW-1185">Reference proteome</keyword>
<evidence type="ECO:0000259" key="6">
    <source>
        <dbReference type="PROSITE" id="PS50934"/>
    </source>
</evidence>
<feature type="domain" description="SWIRM" evidence="6">
    <location>
        <begin position="219"/>
        <end position="323"/>
    </location>
</feature>
<dbReference type="SUPFAM" id="SSF51905">
    <property type="entry name" value="FAD/NAD(P)-binding domain"/>
    <property type="match status" value="1"/>
</dbReference>
<accession>A0A9X6RKK0</accession>
<evidence type="ECO:0000313" key="8">
    <source>
        <dbReference type="Proteomes" id="UP000192578"/>
    </source>
</evidence>
<feature type="compositionally biased region" description="Polar residues" evidence="5">
    <location>
        <begin position="125"/>
        <end position="140"/>
    </location>
</feature>
<protein>
    <submittedName>
        <fullName evidence="7">Lysine-specific histone demethylase 1A</fullName>
    </submittedName>
</protein>